<dbReference type="Proteomes" id="UP001602119">
    <property type="component" value="Unassembled WGS sequence"/>
</dbReference>
<keyword evidence="2" id="KW-0812">Transmembrane</keyword>
<name>A0ABW6V578_MICFU</name>
<protein>
    <recommendedName>
        <fullName evidence="5">Polysaccharide chain length determinant N-terminal domain-containing protein</fullName>
    </recommendedName>
</protein>
<keyword evidence="2" id="KW-1133">Transmembrane helix</keyword>
<proteinExistence type="predicted"/>
<evidence type="ECO:0000256" key="2">
    <source>
        <dbReference type="SAM" id="Phobius"/>
    </source>
</evidence>
<feature type="compositionally biased region" description="Low complexity" evidence="1">
    <location>
        <begin position="219"/>
        <end position="228"/>
    </location>
</feature>
<evidence type="ECO:0008006" key="5">
    <source>
        <dbReference type="Google" id="ProtNLM"/>
    </source>
</evidence>
<gene>
    <name evidence="3" type="ORF">ACFY05_16545</name>
</gene>
<feature type="region of interest" description="Disordered" evidence="1">
    <location>
        <begin position="217"/>
        <end position="256"/>
    </location>
</feature>
<keyword evidence="4" id="KW-1185">Reference proteome</keyword>
<sequence length="256" mass="26974">MEFWKAVAALARNRFVGPPLLALALVAGVVAFLAVPGGYRTDTSLVLATPTNGGVLSRDPNRPTGQANPLLQFSDALRTAASIVIQSVNTEESRARVGAPKDGPVDLVIDDGRSNPRVLDISGPYVYIAVEAPSEKTASEVLTATRQRVVDEVVDWQKELGAPPPTFLTVATIVPPSTPEPVTRARWQAAAGAGLLVLAGGLCVAYGLARRKARRVRQETPAEAATPETAEEFERAENAIPETAEKVATTSGDDGD</sequence>
<keyword evidence="2" id="KW-0472">Membrane</keyword>
<evidence type="ECO:0000313" key="3">
    <source>
        <dbReference type="EMBL" id="MFF4774461.1"/>
    </source>
</evidence>
<feature type="transmembrane region" description="Helical" evidence="2">
    <location>
        <begin position="187"/>
        <end position="209"/>
    </location>
</feature>
<evidence type="ECO:0000313" key="4">
    <source>
        <dbReference type="Proteomes" id="UP001602119"/>
    </source>
</evidence>
<dbReference type="EMBL" id="JBIAXI010000009">
    <property type="protein sequence ID" value="MFF4774461.1"/>
    <property type="molecule type" value="Genomic_DNA"/>
</dbReference>
<organism evidence="3 4">
    <name type="scientific">Microtetraspora fusca</name>
    <dbReference type="NCBI Taxonomy" id="1997"/>
    <lineage>
        <taxon>Bacteria</taxon>
        <taxon>Bacillati</taxon>
        <taxon>Actinomycetota</taxon>
        <taxon>Actinomycetes</taxon>
        <taxon>Streptosporangiales</taxon>
        <taxon>Streptosporangiaceae</taxon>
        <taxon>Microtetraspora</taxon>
    </lineage>
</organism>
<accession>A0ABW6V578</accession>
<comment type="caution">
    <text evidence="3">The sequence shown here is derived from an EMBL/GenBank/DDBJ whole genome shotgun (WGS) entry which is preliminary data.</text>
</comment>
<feature type="transmembrane region" description="Helical" evidence="2">
    <location>
        <begin position="20"/>
        <end position="39"/>
    </location>
</feature>
<reference evidence="3 4" key="1">
    <citation type="submission" date="2024-10" db="EMBL/GenBank/DDBJ databases">
        <title>The Natural Products Discovery Center: Release of the First 8490 Sequenced Strains for Exploring Actinobacteria Biosynthetic Diversity.</title>
        <authorList>
            <person name="Kalkreuter E."/>
            <person name="Kautsar S.A."/>
            <person name="Yang D."/>
            <person name="Bader C.D."/>
            <person name="Teijaro C.N."/>
            <person name="Fluegel L."/>
            <person name="Davis C.M."/>
            <person name="Simpson J.R."/>
            <person name="Lauterbach L."/>
            <person name="Steele A.D."/>
            <person name="Gui C."/>
            <person name="Meng S."/>
            <person name="Li G."/>
            <person name="Viehrig K."/>
            <person name="Ye F."/>
            <person name="Su P."/>
            <person name="Kiefer A.F."/>
            <person name="Nichols A."/>
            <person name="Cepeda A.J."/>
            <person name="Yan W."/>
            <person name="Fan B."/>
            <person name="Jiang Y."/>
            <person name="Adhikari A."/>
            <person name="Zheng C.-J."/>
            <person name="Schuster L."/>
            <person name="Cowan T.M."/>
            <person name="Smanski M.J."/>
            <person name="Chevrette M.G."/>
            <person name="De Carvalho L.P.S."/>
            <person name="Shen B."/>
        </authorList>
    </citation>
    <scope>NUCLEOTIDE SEQUENCE [LARGE SCALE GENOMIC DNA]</scope>
    <source>
        <strain evidence="3 4">NPDC001281</strain>
    </source>
</reference>
<evidence type="ECO:0000256" key="1">
    <source>
        <dbReference type="SAM" id="MobiDB-lite"/>
    </source>
</evidence>
<dbReference type="RefSeq" id="WP_387342796.1">
    <property type="nucleotide sequence ID" value="NZ_JBIAXI010000009.1"/>
</dbReference>